<comment type="caution">
    <text evidence="3">The sequence shown here is derived from an EMBL/GenBank/DDBJ whole genome shotgun (WGS) entry which is preliminary data.</text>
</comment>
<evidence type="ECO:0000313" key="4">
    <source>
        <dbReference type="Proteomes" id="UP000298313"/>
    </source>
</evidence>
<dbReference type="OrthoDB" id="1494512at2"/>
<keyword evidence="1" id="KW-0472">Membrane</keyword>
<evidence type="ECO:0000256" key="1">
    <source>
        <dbReference type="SAM" id="Phobius"/>
    </source>
</evidence>
<dbReference type="AlphaFoldDB" id="A0A4R9BAA5"/>
<feature type="transmembrane region" description="Helical" evidence="1">
    <location>
        <begin position="46"/>
        <end position="65"/>
    </location>
</feature>
<keyword evidence="4" id="KW-1185">Reference proteome</keyword>
<accession>A0A4R9BAA5</accession>
<feature type="domain" description="DUF4395" evidence="2">
    <location>
        <begin position="44"/>
        <end position="165"/>
    </location>
</feature>
<keyword evidence="1" id="KW-1133">Transmembrane helix</keyword>
<dbReference type="Proteomes" id="UP000298313">
    <property type="component" value="Unassembled WGS sequence"/>
</dbReference>
<sequence>MGLSIASMKELKMAALREFTKTNLDKQGFGGLDDDAKFCFAWPLRFTPAVGTVLIVLGLVLQSPVFLGLGAIVPLTGALFPRGMILDLVYNLGVRHMFGAPALPPTPSPRRFSYLLSTVLLAGSALSFYYGVSALGFVLGGMVALGGTILTTTHWCLGSWFYRLIFAHAAAR</sequence>
<name>A0A4R9BAA5_9MICO</name>
<evidence type="ECO:0000259" key="2">
    <source>
        <dbReference type="Pfam" id="PF14340"/>
    </source>
</evidence>
<dbReference type="InterPro" id="IPR025508">
    <property type="entry name" value="DUF4395"/>
</dbReference>
<dbReference type="EMBL" id="SOHH01000053">
    <property type="protein sequence ID" value="TFD79403.1"/>
    <property type="molecule type" value="Genomic_DNA"/>
</dbReference>
<feature type="transmembrane region" description="Helical" evidence="1">
    <location>
        <begin position="137"/>
        <end position="162"/>
    </location>
</feature>
<protein>
    <submittedName>
        <fullName evidence="3">DUF4395 family protein</fullName>
    </submittedName>
</protein>
<gene>
    <name evidence="3" type="ORF">E3T48_05610</name>
</gene>
<organism evidence="3 4">
    <name type="scientific">Cryobacterium fucosi</name>
    <dbReference type="NCBI Taxonomy" id="1259157"/>
    <lineage>
        <taxon>Bacteria</taxon>
        <taxon>Bacillati</taxon>
        <taxon>Actinomycetota</taxon>
        <taxon>Actinomycetes</taxon>
        <taxon>Micrococcales</taxon>
        <taxon>Microbacteriaceae</taxon>
        <taxon>Cryobacterium</taxon>
    </lineage>
</organism>
<proteinExistence type="predicted"/>
<feature type="transmembrane region" description="Helical" evidence="1">
    <location>
        <begin position="112"/>
        <end position="131"/>
    </location>
</feature>
<dbReference type="Pfam" id="PF14340">
    <property type="entry name" value="DUF4395"/>
    <property type="match status" value="1"/>
</dbReference>
<evidence type="ECO:0000313" key="3">
    <source>
        <dbReference type="EMBL" id="TFD79403.1"/>
    </source>
</evidence>
<keyword evidence="1" id="KW-0812">Transmembrane</keyword>
<reference evidence="3 4" key="1">
    <citation type="submission" date="2019-03" db="EMBL/GenBank/DDBJ databases">
        <title>Genomics of glacier-inhabiting Cryobacterium strains.</title>
        <authorList>
            <person name="Liu Q."/>
            <person name="Xin Y.-H."/>
        </authorList>
    </citation>
    <scope>NUCLEOTIDE SEQUENCE [LARGE SCALE GENOMIC DNA]</scope>
    <source>
        <strain evidence="3 4">Hh4</strain>
    </source>
</reference>
<feature type="transmembrane region" description="Helical" evidence="1">
    <location>
        <begin position="71"/>
        <end position="92"/>
    </location>
</feature>